<feature type="transmembrane region" description="Helical" evidence="8">
    <location>
        <begin position="15"/>
        <end position="33"/>
    </location>
</feature>
<keyword evidence="7 8" id="KW-0472">Membrane</keyword>
<dbReference type="InterPro" id="IPR026034">
    <property type="entry name" value="MreD_proteobac"/>
</dbReference>
<dbReference type="PANTHER" id="PTHR37484:SF1">
    <property type="entry name" value="ROD SHAPE-DETERMINING PROTEIN MRED"/>
    <property type="match status" value="1"/>
</dbReference>
<dbReference type="EMBL" id="FMYL01000005">
    <property type="protein sequence ID" value="SDB92880.1"/>
    <property type="molecule type" value="Genomic_DNA"/>
</dbReference>
<proteinExistence type="inferred from homology"/>
<dbReference type="AlphaFoldDB" id="A0A1G6HF61"/>
<dbReference type="OrthoDB" id="6711173at2"/>
<gene>
    <name evidence="9" type="ORF">SAMN05421733_105133</name>
</gene>
<feature type="transmembrane region" description="Helical" evidence="8">
    <location>
        <begin position="80"/>
        <end position="98"/>
    </location>
</feature>
<sequence length="163" mass="19242">MLIAKYKPLRKKDPLLVIVFTVIIASVFTIYPLSYDISAWRPFILMLVMLFWVLCQPTWCGVWFAFGLGVFYDLLIDAPLGQNAAAFVLVAFITRYFIREKRILTFLNLWFISILATVGYVVFIWLLQTLGSVDYPLMRRWPPIISSLLCWPLIYYMLKRWRL</sequence>
<evidence type="ECO:0000256" key="2">
    <source>
        <dbReference type="ARBA" id="ARBA00007776"/>
    </source>
</evidence>
<evidence type="ECO:0000256" key="5">
    <source>
        <dbReference type="ARBA" id="ARBA00022960"/>
    </source>
</evidence>
<dbReference type="GO" id="GO:0005886">
    <property type="term" value="C:plasma membrane"/>
    <property type="evidence" value="ECO:0007669"/>
    <property type="project" value="UniProtKB-SubCell"/>
</dbReference>
<keyword evidence="4 8" id="KW-0812">Transmembrane</keyword>
<evidence type="ECO:0000256" key="7">
    <source>
        <dbReference type="ARBA" id="ARBA00023136"/>
    </source>
</evidence>
<keyword evidence="5" id="KW-0133">Cell shape</keyword>
<dbReference type="PANTHER" id="PTHR37484">
    <property type="entry name" value="ROD SHAPE-DETERMINING PROTEIN MRED"/>
    <property type="match status" value="1"/>
</dbReference>
<dbReference type="GO" id="GO:0008360">
    <property type="term" value="P:regulation of cell shape"/>
    <property type="evidence" value="ECO:0007669"/>
    <property type="project" value="UniProtKB-KW"/>
</dbReference>
<evidence type="ECO:0000313" key="9">
    <source>
        <dbReference type="EMBL" id="SDB92880.1"/>
    </source>
</evidence>
<feature type="transmembrane region" description="Helical" evidence="8">
    <location>
        <begin position="105"/>
        <end position="128"/>
    </location>
</feature>
<accession>A0A1G6HF61</accession>
<feature type="transmembrane region" description="Helical" evidence="8">
    <location>
        <begin position="140"/>
        <end position="158"/>
    </location>
</feature>
<dbReference type="Pfam" id="PF04093">
    <property type="entry name" value="MreD"/>
    <property type="match status" value="1"/>
</dbReference>
<evidence type="ECO:0000256" key="6">
    <source>
        <dbReference type="ARBA" id="ARBA00022989"/>
    </source>
</evidence>
<name>A0A1G6HF61_9GAMM</name>
<keyword evidence="6 8" id="KW-1133">Transmembrane helix</keyword>
<dbReference type="RefSeq" id="WP_092747902.1">
    <property type="nucleotide sequence ID" value="NZ_FMYL01000005.1"/>
</dbReference>
<feature type="transmembrane region" description="Helical" evidence="8">
    <location>
        <begin position="45"/>
        <end position="68"/>
    </location>
</feature>
<dbReference type="STRING" id="1219383.SAMN05421733_105133"/>
<evidence type="ECO:0000313" key="10">
    <source>
        <dbReference type="Proteomes" id="UP000242501"/>
    </source>
</evidence>
<keyword evidence="3" id="KW-1003">Cell membrane</keyword>
<dbReference type="NCBIfam" id="TIGR03426">
    <property type="entry name" value="shape_MreD"/>
    <property type="match status" value="1"/>
</dbReference>
<keyword evidence="10" id="KW-1185">Reference proteome</keyword>
<comment type="subcellular location">
    <subcellularLocation>
        <location evidence="1">Cell membrane</location>
        <topology evidence="1">Multi-pass membrane protein</topology>
    </subcellularLocation>
</comment>
<dbReference type="InterPro" id="IPR007227">
    <property type="entry name" value="Cell_shape_determining_MreD"/>
</dbReference>
<comment type="similarity">
    <text evidence="2">Belongs to the MreD family.</text>
</comment>
<evidence type="ECO:0000256" key="4">
    <source>
        <dbReference type="ARBA" id="ARBA00022692"/>
    </source>
</evidence>
<dbReference type="Proteomes" id="UP000242501">
    <property type="component" value="Unassembled WGS sequence"/>
</dbReference>
<evidence type="ECO:0000256" key="1">
    <source>
        <dbReference type="ARBA" id="ARBA00004651"/>
    </source>
</evidence>
<reference evidence="10" key="1">
    <citation type="submission" date="2016-09" db="EMBL/GenBank/DDBJ databases">
        <authorList>
            <person name="Varghese N."/>
            <person name="Submissions S."/>
        </authorList>
    </citation>
    <scope>NUCLEOTIDE SEQUENCE [LARGE SCALE GENOMIC DNA]</scope>
    <source>
        <strain evidence="10">ANC 4422</strain>
    </source>
</reference>
<organism evidence="9 10">
    <name type="scientific">Acinetobacter boissieri</name>
    <dbReference type="NCBI Taxonomy" id="1219383"/>
    <lineage>
        <taxon>Bacteria</taxon>
        <taxon>Pseudomonadati</taxon>
        <taxon>Pseudomonadota</taxon>
        <taxon>Gammaproteobacteria</taxon>
        <taxon>Moraxellales</taxon>
        <taxon>Moraxellaceae</taxon>
        <taxon>Acinetobacter</taxon>
    </lineage>
</organism>
<protein>
    <submittedName>
        <fullName evidence="9">Rod shape-determining protein MreD</fullName>
    </submittedName>
</protein>
<evidence type="ECO:0000256" key="8">
    <source>
        <dbReference type="SAM" id="Phobius"/>
    </source>
</evidence>
<evidence type="ECO:0000256" key="3">
    <source>
        <dbReference type="ARBA" id="ARBA00022475"/>
    </source>
</evidence>